<protein>
    <recommendedName>
        <fullName evidence="3">Dodecin domain-containing protein</fullName>
    </recommendedName>
</protein>
<sequence>MAGEMKMKKMLIIIVAILLIFAVNYFYMHKTNKKIPDSADLVYKGGGNCMAVVKVLNVVGDSTVSWEDAIHKAVEEAAKSIDNISGIEVVNQTANVKNGKIVEYKANIQIAYRADKELG</sequence>
<dbReference type="InterPro" id="IPR025543">
    <property type="entry name" value="Dodecin-like"/>
</dbReference>
<reference evidence="1 2" key="1">
    <citation type="submission" date="2016-10" db="EMBL/GenBank/DDBJ databases">
        <authorList>
            <person name="de Groot N.N."/>
        </authorList>
    </citation>
    <scope>NUCLEOTIDE SEQUENCE [LARGE SCALE GENOMIC DNA]</scope>
    <source>
        <strain evidence="1 2">DSM 569</strain>
    </source>
</reference>
<organism evidence="1 2">
    <name type="scientific">Thermoanaerobacter thermohydrosulfuricus</name>
    <name type="common">Clostridium thermohydrosulfuricum</name>
    <dbReference type="NCBI Taxonomy" id="1516"/>
    <lineage>
        <taxon>Bacteria</taxon>
        <taxon>Bacillati</taxon>
        <taxon>Bacillota</taxon>
        <taxon>Clostridia</taxon>
        <taxon>Thermoanaerobacterales</taxon>
        <taxon>Thermoanaerobacteraceae</taxon>
        <taxon>Thermoanaerobacter</taxon>
    </lineage>
</organism>
<dbReference type="Pfam" id="PF07311">
    <property type="entry name" value="Dodecin"/>
    <property type="match status" value="1"/>
</dbReference>
<dbReference type="Gene3D" id="3.30.1660.10">
    <property type="entry name" value="Flavin-binding protein dodecin"/>
    <property type="match status" value="1"/>
</dbReference>
<evidence type="ECO:0000313" key="1">
    <source>
        <dbReference type="EMBL" id="SDF77719.1"/>
    </source>
</evidence>
<accession>A0A1G7NWI0</accession>
<evidence type="ECO:0000313" key="2">
    <source>
        <dbReference type="Proteomes" id="UP000183404"/>
    </source>
</evidence>
<dbReference type="InterPro" id="IPR009923">
    <property type="entry name" value="Dodecin"/>
</dbReference>
<evidence type="ECO:0008006" key="3">
    <source>
        <dbReference type="Google" id="ProtNLM"/>
    </source>
</evidence>
<proteinExistence type="predicted"/>
<dbReference type="RefSeq" id="WP_004396317.1">
    <property type="nucleotide sequence ID" value="NZ_FNBS01000023.1"/>
</dbReference>
<dbReference type="PANTHER" id="PTHR39324:SF1">
    <property type="entry name" value="CALCIUM DODECIN"/>
    <property type="match status" value="1"/>
</dbReference>
<dbReference type="PANTHER" id="PTHR39324">
    <property type="entry name" value="CALCIUM DODECIN"/>
    <property type="match status" value="1"/>
</dbReference>
<dbReference type="EMBL" id="FNBS01000023">
    <property type="protein sequence ID" value="SDF77719.1"/>
    <property type="molecule type" value="Genomic_DNA"/>
</dbReference>
<dbReference type="InterPro" id="IPR036694">
    <property type="entry name" value="Dodecin-like_sf"/>
</dbReference>
<dbReference type="Proteomes" id="UP000183404">
    <property type="component" value="Unassembled WGS sequence"/>
</dbReference>
<name>A0A1G7NWI0_THETY</name>
<gene>
    <name evidence="1" type="ORF">SAMN04244560_01217</name>
</gene>
<dbReference type="AlphaFoldDB" id="A0A1G7NWI0"/>
<dbReference type="SUPFAM" id="SSF89807">
    <property type="entry name" value="Dodecin-like"/>
    <property type="match status" value="1"/>
</dbReference>